<comment type="similarity">
    <text evidence="1">Belongs to the aldolase class II family. Adducin subfamily.</text>
</comment>
<accession>A0A8C4Q9P8</accession>
<organism evidence="4 5">
    <name type="scientific">Eptatretus burgeri</name>
    <name type="common">Inshore hagfish</name>
    <dbReference type="NCBI Taxonomy" id="7764"/>
    <lineage>
        <taxon>Eukaryota</taxon>
        <taxon>Metazoa</taxon>
        <taxon>Chordata</taxon>
        <taxon>Craniata</taxon>
        <taxon>Vertebrata</taxon>
        <taxon>Cyclostomata</taxon>
        <taxon>Myxini</taxon>
        <taxon>Myxiniformes</taxon>
        <taxon>Myxinidae</taxon>
        <taxon>Eptatretinae</taxon>
        <taxon>Eptatretus</taxon>
    </lineage>
</organism>
<evidence type="ECO:0000313" key="4">
    <source>
        <dbReference type="Ensembl" id="ENSEBUP00000011675.1"/>
    </source>
</evidence>
<dbReference type="GO" id="GO:0051015">
    <property type="term" value="F:actin filament binding"/>
    <property type="evidence" value="ECO:0007669"/>
    <property type="project" value="TreeGrafter"/>
</dbReference>
<dbReference type="FunFam" id="3.40.225.10:FF:000013">
    <property type="entry name" value="Class II aldolase"/>
    <property type="match status" value="1"/>
</dbReference>
<dbReference type="InterPro" id="IPR036409">
    <property type="entry name" value="Aldolase_II/adducin_N_sf"/>
</dbReference>
<dbReference type="InterPro" id="IPR001303">
    <property type="entry name" value="Aldolase_II/adducin_N"/>
</dbReference>
<proteinExistence type="inferred from homology"/>
<feature type="region of interest" description="Disordered" evidence="2">
    <location>
        <begin position="607"/>
        <end position="759"/>
    </location>
</feature>
<dbReference type="Pfam" id="PF00596">
    <property type="entry name" value="Aldolase_II"/>
    <property type="match status" value="1"/>
</dbReference>
<dbReference type="Gene3D" id="3.40.225.10">
    <property type="entry name" value="Class II aldolase/adducin N-terminal domain"/>
    <property type="match status" value="1"/>
</dbReference>
<dbReference type="Proteomes" id="UP000694388">
    <property type="component" value="Unplaced"/>
</dbReference>
<dbReference type="AlphaFoldDB" id="A0A8C4Q9P8"/>
<dbReference type="GO" id="GO:0014069">
    <property type="term" value="C:postsynaptic density"/>
    <property type="evidence" value="ECO:0007669"/>
    <property type="project" value="TreeGrafter"/>
</dbReference>
<keyword evidence="5" id="KW-1185">Reference proteome</keyword>
<protein>
    <submittedName>
        <fullName evidence="4">Adducin 1 (alpha)</fullName>
    </submittedName>
</protein>
<name>A0A8C4Q9P8_EPTBU</name>
<dbReference type="Ensembl" id="ENSEBUT00000012249.1">
    <property type="protein sequence ID" value="ENSEBUP00000011675.1"/>
    <property type="gene ID" value="ENSEBUG00000007480.1"/>
</dbReference>
<sequence>MLFHPPQLIGGLMGVVPSIHCSRQCGNTYVHPSRHLPCVCYVTMNGASEPETVVDGPGVEPDTERFGPQSEYLRERNMAADLRQDFNMMEQRKRVSVILQSPAFREELESLIDEQMQKGRDASGLLALQQIADYMLMSPAQHLISPGGITGLNMGLGVVVPVNDLRGSDSSAYTKGEKILRCKLASLYRVVDLFGWSELIYNHISVRVSKEQEQFLLIPFGLLFSEVTASSLVKINLQGDLLDKGSTNLGVNKAGYLLHTAIHSFRPDISCIIHVHTHAGAAVSAMKCGLLPISQESVMIGEIAHHDYEGVLVDEEEKTRLQKSLGPSAMVMILRNHGLVALGRSIEEAFLKIYQLVYACEIQVRTLASAGGVENVQLLDKEKLFSRTVGVNVAMNSQNTYGVGEQEFESLMRMMDNMGYRTGYPYRNPIVRDRVRARGEVEVPPSATGFILDDEPGPRSPLRHLAVARQQRERARWLHSPNAYMRVDAGESDGGTKTKWMKADEVPKAASKVDDANQFVPLNTDPREVLQARNKIRENFLQDTKSAGPQSQVLTGAVIERPQGQGEVLAASKAIIVKEFQTDVKLTAPPNPFRTLSEREMEEYYRDVERKRNPEAELVDGVDSQLEEDEKNQDEPDVPTPPATPPCQPEDDPPANPDLVSSLDQPSPNEQDATQSLVTTIPSPPASLESNEGPESPADVTAEVDTSKRQSRVSEGAEDPAGHSDGSPAKTSPSKKKKKFRTPSFLSKKNKKKSEKAEV</sequence>
<dbReference type="GeneTree" id="ENSGT00940000158581"/>
<dbReference type="GO" id="GO:0005886">
    <property type="term" value="C:plasma membrane"/>
    <property type="evidence" value="ECO:0007669"/>
    <property type="project" value="UniProtKB-SubCell"/>
</dbReference>
<evidence type="ECO:0000259" key="3">
    <source>
        <dbReference type="SMART" id="SM01007"/>
    </source>
</evidence>
<dbReference type="SUPFAM" id="SSF53639">
    <property type="entry name" value="AraD/HMP-PK domain-like"/>
    <property type="match status" value="1"/>
</dbReference>
<reference evidence="4" key="1">
    <citation type="submission" date="2025-08" db="UniProtKB">
        <authorList>
            <consortium name="Ensembl"/>
        </authorList>
    </citation>
    <scope>IDENTIFICATION</scope>
</reference>
<dbReference type="SMART" id="SM01007">
    <property type="entry name" value="Aldolase_II"/>
    <property type="match status" value="1"/>
</dbReference>
<dbReference type="NCBIfam" id="NF005451">
    <property type="entry name" value="PRK07044.1"/>
    <property type="match status" value="1"/>
</dbReference>
<feature type="compositionally biased region" description="Pro residues" evidence="2">
    <location>
        <begin position="638"/>
        <end position="648"/>
    </location>
</feature>
<feature type="compositionally biased region" description="Basic residues" evidence="2">
    <location>
        <begin position="748"/>
        <end position="759"/>
    </location>
</feature>
<dbReference type="InterPro" id="IPR051017">
    <property type="entry name" value="Aldolase-II_Adducin_sf"/>
</dbReference>
<dbReference type="PANTHER" id="PTHR10672">
    <property type="entry name" value="ADDUCIN"/>
    <property type="match status" value="1"/>
</dbReference>
<dbReference type="PANTHER" id="PTHR10672:SF3">
    <property type="entry name" value="PROTEIN HU-LI TAI SHAO"/>
    <property type="match status" value="1"/>
</dbReference>
<dbReference type="GO" id="GO:0051016">
    <property type="term" value="P:barbed-end actin filament capping"/>
    <property type="evidence" value="ECO:0007669"/>
    <property type="project" value="TreeGrafter"/>
</dbReference>
<dbReference type="OMA" id="LEWESWM"/>
<feature type="compositionally biased region" description="Acidic residues" evidence="2">
    <location>
        <begin position="617"/>
        <end position="637"/>
    </location>
</feature>
<evidence type="ECO:0000256" key="2">
    <source>
        <dbReference type="SAM" id="MobiDB-lite"/>
    </source>
</evidence>
<evidence type="ECO:0000256" key="1">
    <source>
        <dbReference type="ARBA" id="ARBA00006274"/>
    </source>
</evidence>
<feature type="compositionally biased region" description="Polar residues" evidence="2">
    <location>
        <begin position="662"/>
        <end position="681"/>
    </location>
</feature>
<evidence type="ECO:0000313" key="5">
    <source>
        <dbReference type="Proteomes" id="UP000694388"/>
    </source>
</evidence>
<dbReference type="GO" id="GO:0005856">
    <property type="term" value="C:cytoskeleton"/>
    <property type="evidence" value="ECO:0007669"/>
    <property type="project" value="TreeGrafter"/>
</dbReference>
<reference evidence="4" key="2">
    <citation type="submission" date="2025-09" db="UniProtKB">
        <authorList>
            <consortium name="Ensembl"/>
        </authorList>
    </citation>
    <scope>IDENTIFICATION</scope>
</reference>
<feature type="domain" description="Class II aldolase/adducin N-terminal" evidence="3">
    <location>
        <begin position="182"/>
        <end position="364"/>
    </location>
</feature>